<gene>
    <name evidence="1" type="ORF">SAMN05216175_104304</name>
</gene>
<organism evidence="1 2">
    <name type="scientific">Neptunomonas qingdaonensis</name>
    <dbReference type="NCBI Taxonomy" id="1045558"/>
    <lineage>
        <taxon>Bacteria</taxon>
        <taxon>Pseudomonadati</taxon>
        <taxon>Pseudomonadota</taxon>
        <taxon>Gammaproteobacteria</taxon>
        <taxon>Oceanospirillales</taxon>
        <taxon>Oceanospirillaceae</taxon>
        <taxon>Neptunomonas</taxon>
    </lineage>
</organism>
<dbReference type="RefSeq" id="WP_090726738.1">
    <property type="nucleotide sequence ID" value="NZ_FOOU01000004.1"/>
</dbReference>
<dbReference type="AlphaFoldDB" id="A0A1I2QBY0"/>
<dbReference type="STRING" id="1045558.SAMN05216175_104304"/>
<protein>
    <submittedName>
        <fullName evidence="1">Uncharacterized protein</fullName>
    </submittedName>
</protein>
<sequence>MCKEMMHPVQLIKKPVSIITAFSESTKNDLISIQSEYMLKQLNSVMLRCRALGQVENPEGTIENHLQYFEGVSNGLSDITGQEVRLLKFYKNKLIDVVDKNISEVPLMSVSYRMTEGEHISVVNVQKDNAQHERVT</sequence>
<reference evidence="2" key="1">
    <citation type="submission" date="2016-10" db="EMBL/GenBank/DDBJ databases">
        <authorList>
            <person name="Varghese N."/>
            <person name="Submissions S."/>
        </authorList>
    </citation>
    <scope>NUCLEOTIDE SEQUENCE [LARGE SCALE GENOMIC DNA]</scope>
    <source>
        <strain evidence="2">CGMCC 1.10971</strain>
    </source>
</reference>
<dbReference type="EMBL" id="FOOU01000004">
    <property type="protein sequence ID" value="SFG24889.1"/>
    <property type="molecule type" value="Genomic_DNA"/>
</dbReference>
<proteinExistence type="predicted"/>
<evidence type="ECO:0000313" key="2">
    <source>
        <dbReference type="Proteomes" id="UP000198623"/>
    </source>
</evidence>
<keyword evidence="2" id="KW-1185">Reference proteome</keyword>
<dbReference type="Proteomes" id="UP000198623">
    <property type="component" value="Unassembled WGS sequence"/>
</dbReference>
<accession>A0A1I2QBY0</accession>
<evidence type="ECO:0000313" key="1">
    <source>
        <dbReference type="EMBL" id="SFG24889.1"/>
    </source>
</evidence>
<name>A0A1I2QBY0_9GAMM</name>